<comment type="subcellular location">
    <subcellularLocation>
        <location evidence="1">Nucleus</location>
    </subcellularLocation>
</comment>
<keyword evidence="5" id="KW-1185">Reference proteome</keyword>
<organism evidence="4 5">
    <name type="scientific">Brettanomyces naardenensis</name>
    <name type="common">Yeast</name>
    <dbReference type="NCBI Taxonomy" id="13370"/>
    <lineage>
        <taxon>Eukaryota</taxon>
        <taxon>Fungi</taxon>
        <taxon>Dikarya</taxon>
        <taxon>Ascomycota</taxon>
        <taxon>Saccharomycotina</taxon>
        <taxon>Pichiomycetes</taxon>
        <taxon>Pichiales</taxon>
        <taxon>Pichiaceae</taxon>
        <taxon>Brettanomyces</taxon>
    </lineage>
</organism>
<dbReference type="Pfam" id="PF00172">
    <property type="entry name" value="Zn_clus"/>
    <property type="match status" value="1"/>
</dbReference>
<reference evidence="4 5" key="1">
    <citation type="submission" date="2018-12" db="EMBL/GenBank/DDBJ databases">
        <authorList>
            <person name="Tiukova I."/>
            <person name="Dainat J."/>
        </authorList>
    </citation>
    <scope>NUCLEOTIDE SEQUENCE [LARGE SCALE GENOMIC DNA]</scope>
</reference>
<evidence type="ECO:0000256" key="2">
    <source>
        <dbReference type="ARBA" id="ARBA00023242"/>
    </source>
</evidence>
<dbReference type="PANTHER" id="PTHR37534">
    <property type="entry name" value="TRANSCRIPTIONAL ACTIVATOR PROTEIN UGA3"/>
    <property type="match status" value="1"/>
</dbReference>
<dbReference type="InterPro" id="IPR001138">
    <property type="entry name" value="Zn2Cys6_DnaBD"/>
</dbReference>
<evidence type="ECO:0000256" key="1">
    <source>
        <dbReference type="ARBA" id="ARBA00004123"/>
    </source>
</evidence>
<dbReference type="AlphaFoldDB" id="A0A448YFJ7"/>
<dbReference type="PROSITE" id="PS50048">
    <property type="entry name" value="ZN2_CY6_FUNGAL_2"/>
    <property type="match status" value="1"/>
</dbReference>
<dbReference type="InParanoid" id="A0A448YFJ7"/>
<dbReference type="InterPro" id="IPR021858">
    <property type="entry name" value="Fun_TF"/>
</dbReference>
<evidence type="ECO:0000313" key="4">
    <source>
        <dbReference type="EMBL" id="VEU19704.1"/>
    </source>
</evidence>
<keyword evidence="2" id="KW-0539">Nucleus</keyword>
<dbReference type="GO" id="GO:0008270">
    <property type="term" value="F:zinc ion binding"/>
    <property type="evidence" value="ECO:0007669"/>
    <property type="project" value="InterPro"/>
</dbReference>
<dbReference type="Proteomes" id="UP000290900">
    <property type="component" value="Unassembled WGS sequence"/>
</dbReference>
<dbReference type="Pfam" id="PF11951">
    <property type="entry name" value="Fungal_trans_2"/>
    <property type="match status" value="1"/>
</dbReference>
<proteinExistence type="predicted"/>
<dbReference type="GO" id="GO:0000981">
    <property type="term" value="F:DNA-binding transcription factor activity, RNA polymerase II-specific"/>
    <property type="evidence" value="ECO:0007669"/>
    <property type="project" value="InterPro"/>
</dbReference>
<dbReference type="EMBL" id="CAACVR010000001">
    <property type="protein sequence ID" value="VEU19704.1"/>
    <property type="molecule type" value="Genomic_DNA"/>
</dbReference>
<dbReference type="Gene3D" id="4.10.240.10">
    <property type="entry name" value="Zn(2)-C6 fungal-type DNA-binding domain"/>
    <property type="match status" value="1"/>
</dbReference>
<dbReference type="OrthoDB" id="416217at2759"/>
<dbReference type="PROSITE" id="PS00463">
    <property type="entry name" value="ZN2_CY6_FUNGAL_1"/>
    <property type="match status" value="1"/>
</dbReference>
<evidence type="ECO:0000259" key="3">
    <source>
        <dbReference type="PROSITE" id="PS50048"/>
    </source>
</evidence>
<accession>A0A448YFJ7</accession>
<dbReference type="SUPFAM" id="SSF57701">
    <property type="entry name" value="Zn2/Cys6 DNA-binding domain"/>
    <property type="match status" value="1"/>
</dbReference>
<dbReference type="SMART" id="SM00066">
    <property type="entry name" value="GAL4"/>
    <property type="match status" value="1"/>
</dbReference>
<dbReference type="GO" id="GO:0005634">
    <property type="term" value="C:nucleus"/>
    <property type="evidence" value="ECO:0007669"/>
    <property type="project" value="UniProtKB-SubCell"/>
</dbReference>
<feature type="domain" description="Zn(2)-C6 fungal-type" evidence="3">
    <location>
        <begin position="43"/>
        <end position="73"/>
    </location>
</feature>
<dbReference type="STRING" id="13370.A0A448YFJ7"/>
<name>A0A448YFJ7_BRENA</name>
<protein>
    <submittedName>
        <fullName evidence="4">DEKNAAC100319</fullName>
    </submittedName>
</protein>
<evidence type="ECO:0000313" key="5">
    <source>
        <dbReference type="Proteomes" id="UP000290900"/>
    </source>
</evidence>
<gene>
    <name evidence="4" type="ORF">BRENAR_LOCUS441</name>
</gene>
<sequence>MLGSKSIVVDSADRPLTKVEARKSTHAKAPISRRKRRKYSRNGCLSCKKRKIKCDEKLPACSRCSRLHLDCVYYRVFKFQPALKDEEGKDIEDDSHLWPTEGQEVPTNVSSGSAAISVSENSGRNESSDLAEILPPAIRMDSSAYTPPASTSFSAEQVATLLADQELLVGDVLAADEHYQEDIVSIPSLVGSDILGLQDPDIQDFANSFLNLEVPKIVIETDRDLESAALSEYDFHINLAKSADPVAAGRIYKALRLSPVEIIHFRSFVKNVHLVLNPFDSTYLGSPFMEVFLRNAAKSSYLLNSMLASGARYLLERARSDKRCCLRDSDMPDSEYLSNLTKQIELHEKSRTVYLSNCFKFLRHSLERPEKISLEVESALLTSLILTADLSSYPDKRWNIHLKGAKQFLKDHVDEQKCITPAIILSKYLFSTLEMSAWIFSSSSSPTISSEDLKVWLPIPLNHGPMNELARLGMVYDGYRIERNEETGSQTLLPAMGEFKIYVGFTDDVLNIVKHVIIARGRANETKQPVDPLMVCKIFGLVERAKNFFIMANQAPFTIPITSKFHPLYEGVDKTKAPLGGYYHVLRKCLSPSDSWFSYFDFCNQIRTDALHLYVLVSSSFVGAPPDNKYVRQTFQNALKDVGFLIWFCDQGLQAQDGESLEKYYNSDIIITDPNDVDNIAFENNTVRISLAKRNEICSKCLKDTLDLKIDYSKYVSYQIDHRICMVQWCLLIFGYCCITAREKLVIECMVMRLLQVGIESGRFSLEKLNRVWTLRRIRFRDMTGRLFRLEQEFNDSFFMDHENGFLFT</sequence>
<dbReference type="GO" id="GO:0000976">
    <property type="term" value="F:transcription cis-regulatory region binding"/>
    <property type="evidence" value="ECO:0007669"/>
    <property type="project" value="TreeGrafter"/>
</dbReference>
<dbReference type="InterPro" id="IPR036864">
    <property type="entry name" value="Zn2-C6_fun-type_DNA-bd_sf"/>
</dbReference>
<dbReference type="PANTHER" id="PTHR37534:SF49">
    <property type="entry name" value="LYSINE BIOSYNTHESIS REGULATORY PROTEIN LYS14"/>
    <property type="match status" value="1"/>
</dbReference>
<dbReference type="CDD" id="cd00067">
    <property type="entry name" value="GAL4"/>
    <property type="match status" value="1"/>
</dbReference>
<dbReference type="GO" id="GO:0045944">
    <property type="term" value="P:positive regulation of transcription by RNA polymerase II"/>
    <property type="evidence" value="ECO:0007669"/>
    <property type="project" value="TreeGrafter"/>
</dbReference>